<reference evidence="2" key="2">
    <citation type="submission" date="2023-06" db="EMBL/GenBank/DDBJ databases">
        <authorList>
            <consortium name="Lawrence Berkeley National Laboratory"/>
            <person name="Haridas S."/>
            <person name="Hensen N."/>
            <person name="Bonometti L."/>
            <person name="Westerberg I."/>
            <person name="Brannstrom I.O."/>
            <person name="Guillou S."/>
            <person name="Cros-Aarteil S."/>
            <person name="Calhoun S."/>
            <person name="Kuo A."/>
            <person name="Mondo S."/>
            <person name="Pangilinan J."/>
            <person name="Riley R."/>
            <person name="Labutti K."/>
            <person name="Andreopoulos B."/>
            <person name="Lipzen A."/>
            <person name="Chen C."/>
            <person name="Yanf M."/>
            <person name="Daum C."/>
            <person name="Ng V."/>
            <person name="Clum A."/>
            <person name="Steindorff A."/>
            <person name="Ohm R."/>
            <person name="Martin F."/>
            <person name="Silar P."/>
            <person name="Natvig D."/>
            <person name="Lalanne C."/>
            <person name="Gautier V."/>
            <person name="Ament-Velasquez S.L."/>
            <person name="Kruys A."/>
            <person name="Hutchinson M.I."/>
            <person name="Powell A.J."/>
            <person name="Barry K."/>
            <person name="Miller A.N."/>
            <person name="Grigoriev I.V."/>
            <person name="Debuchy R."/>
            <person name="Gladieux P."/>
            <person name="Thoren M.H."/>
            <person name="Johannesson H."/>
        </authorList>
    </citation>
    <scope>NUCLEOTIDE SEQUENCE</scope>
    <source>
        <strain evidence="2">CBS 314.62</strain>
    </source>
</reference>
<proteinExistence type="predicted"/>
<comment type="caution">
    <text evidence="2">The sequence shown here is derived from an EMBL/GenBank/DDBJ whole genome shotgun (WGS) entry which is preliminary data.</text>
</comment>
<evidence type="ECO:0000256" key="1">
    <source>
        <dbReference type="SAM" id="MobiDB-lite"/>
    </source>
</evidence>
<dbReference type="AlphaFoldDB" id="A0AAE1CDG4"/>
<gene>
    <name evidence="2" type="ORF">B0T22DRAFT_513801</name>
</gene>
<sequence length="319" mass="35188">MPDNHGDDMNMDFTGEFGLNPADRQPSTTHSMTHGNIIESGINLHTLDITMADITQSTASFSGAGYNMPVAPTGPLLPPGFAFLGDNHAPVSPQYTPAHTPLQGMDYGGNLGRFSPQEAHQPSNQFDPTAGRSGRVYREFSLQPSLGDLGSPHHAPYMPDPNEPSSFQEDGPSAVLSSPGSVHSKLDSGPAWSKEEEQSLLQLKRENYSHKDIRKIHRRQFGVDRNENVISKKHKKLLERLIKALGLDRFRDMLVPLMTEAVVDEFQKFTAQLPLQQNEAVLATYQEVLHELHRVTAQFGDEVVATLAKVVPPPKNTRV</sequence>
<evidence type="ECO:0000313" key="3">
    <source>
        <dbReference type="Proteomes" id="UP001270362"/>
    </source>
</evidence>
<feature type="compositionally biased region" description="Polar residues" evidence="1">
    <location>
        <begin position="118"/>
        <end position="127"/>
    </location>
</feature>
<keyword evidence="3" id="KW-1185">Reference proteome</keyword>
<feature type="region of interest" description="Disordered" evidence="1">
    <location>
        <begin position="111"/>
        <end position="193"/>
    </location>
</feature>
<evidence type="ECO:0000313" key="2">
    <source>
        <dbReference type="EMBL" id="KAK3689415.1"/>
    </source>
</evidence>
<reference evidence="2" key="1">
    <citation type="journal article" date="2023" name="Mol. Phylogenet. Evol.">
        <title>Genome-scale phylogeny and comparative genomics of the fungal order Sordariales.</title>
        <authorList>
            <person name="Hensen N."/>
            <person name="Bonometti L."/>
            <person name="Westerberg I."/>
            <person name="Brannstrom I.O."/>
            <person name="Guillou S."/>
            <person name="Cros-Aarteil S."/>
            <person name="Calhoun S."/>
            <person name="Haridas S."/>
            <person name="Kuo A."/>
            <person name="Mondo S."/>
            <person name="Pangilinan J."/>
            <person name="Riley R."/>
            <person name="LaButti K."/>
            <person name="Andreopoulos B."/>
            <person name="Lipzen A."/>
            <person name="Chen C."/>
            <person name="Yan M."/>
            <person name="Daum C."/>
            <person name="Ng V."/>
            <person name="Clum A."/>
            <person name="Steindorff A."/>
            <person name="Ohm R.A."/>
            <person name="Martin F."/>
            <person name="Silar P."/>
            <person name="Natvig D.O."/>
            <person name="Lalanne C."/>
            <person name="Gautier V."/>
            <person name="Ament-Velasquez S.L."/>
            <person name="Kruys A."/>
            <person name="Hutchinson M.I."/>
            <person name="Powell A.J."/>
            <person name="Barry K."/>
            <person name="Miller A.N."/>
            <person name="Grigoriev I.V."/>
            <person name="Debuchy R."/>
            <person name="Gladieux P."/>
            <person name="Hiltunen Thoren M."/>
            <person name="Johannesson H."/>
        </authorList>
    </citation>
    <scope>NUCLEOTIDE SEQUENCE</scope>
    <source>
        <strain evidence="2">CBS 314.62</strain>
    </source>
</reference>
<organism evidence="2 3">
    <name type="scientific">Podospora appendiculata</name>
    <dbReference type="NCBI Taxonomy" id="314037"/>
    <lineage>
        <taxon>Eukaryota</taxon>
        <taxon>Fungi</taxon>
        <taxon>Dikarya</taxon>
        <taxon>Ascomycota</taxon>
        <taxon>Pezizomycotina</taxon>
        <taxon>Sordariomycetes</taxon>
        <taxon>Sordariomycetidae</taxon>
        <taxon>Sordariales</taxon>
        <taxon>Podosporaceae</taxon>
        <taxon>Podospora</taxon>
    </lineage>
</organism>
<dbReference type="EMBL" id="JAULSO010000002">
    <property type="protein sequence ID" value="KAK3689415.1"/>
    <property type="molecule type" value="Genomic_DNA"/>
</dbReference>
<protein>
    <submittedName>
        <fullName evidence="2">Uncharacterized protein</fullName>
    </submittedName>
</protein>
<name>A0AAE1CDG4_9PEZI</name>
<accession>A0AAE1CDG4</accession>
<dbReference type="Proteomes" id="UP001270362">
    <property type="component" value="Unassembled WGS sequence"/>
</dbReference>